<sequence length="607" mass="67388">YVGCSDLPEERSTVLLLGVTRIPTTPLPARRPCSLPLAPNNSRITQGEIPQIRRNSLSSTRRSVVRRNSSKKREGRHCQVPTLNVSSVDDHRVKSSSRRCSDSRESPASDLGSVTPSNCVSHDSSSAALMMERSVDSIGACSLDVEASAELSDWSEISSVGTLRSASIVTPSPEPHLPSYLSLACTVNGYSTTTNYDPIRLARSRDASPHRIDSDLTSNKVTYSIQNNLLSPPNLVPLPTCSKPKVTKTSKMGENTLAHHNHQEFYSSSKTMSFMSKDTHFTSNLFTTKDSIDGCLENGHHTIHSKCVSFESKNITSFENKNITTINGQSKCTSETSLRQEYSNGTETKSFIQQRVERLYGPGALAQGFFVTKRQKNRLSESEEKNASTDSDQHSKSLSDKLLEDDDLEPTMKQSTSSPTLPVLRHLRPEFRAQLPIIIPKLKDEVKVNGHSKIEEVNLAALKDSNNGVTEPNIKKKSVESARAFDLHRADSLNFCCECEATHTSSICTQSVGEAFPTTNEDLQGFWDMVMLQVDKDDHKVKTNGTIGTVKTRKITNRPKPMTAANEEARKQRETQRKKMIEERRKAMKAQQSKPRESIEIFVPESS</sequence>
<proteinExistence type="predicted"/>
<feature type="compositionally biased region" description="Basic and acidic residues" evidence="1">
    <location>
        <begin position="88"/>
        <end position="107"/>
    </location>
</feature>
<feature type="compositionally biased region" description="Basic residues" evidence="1">
    <location>
        <begin position="63"/>
        <end position="75"/>
    </location>
</feature>
<accession>A0AAV8XFF9</accession>
<feature type="compositionally biased region" description="Polar residues" evidence="1">
    <location>
        <begin position="112"/>
        <end position="122"/>
    </location>
</feature>
<feature type="compositionally biased region" description="Low complexity" evidence="1">
    <location>
        <begin position="53"/>
        <end position="62"/>
    </location>
</feature>
<feature type="non-terminal residue" evidence="2">
    <location>
        <position position="1"/>
    </location>
</feature>
<feature type="region of interest" description="Disordered" evidence="1">
    <location>
        <begin position="27"/>
        <end position="122"/>
    </location>
</feature>
<keyword evidence="3" id="KW-1185">Reference proteome</keyword>
<organism evidence="2 3">
    <name type="scientific">Rhamnusium bicolor</name>
    <dbReference type="NCBI Taxonomy" id="1586634"/>
    <lineage>
        <taxon>Eukaryota</taxon>
        <taxon>Metazoa</taxon>
        <taxon>Ecdysozoa</taxon>
        <taxon>Arthropoda</taxon>
        <taxon>Hexapoda</taxon>
        <taxon>Insecta</taxon>
        <taxon>Pterygota</taxon>
        <taxon>Neoptera</taxon>
        <taxon>Endopterygota</taxon>
        <taxon>Coleoptera</taxon>
        <taxon>Polyphaga</taxon>
        <taxon>Cucujiformia</taxon>
        <taxon>Chrysomeloidea</taxon>
        <taxon>Cerambycidae</taxon>
        <taxon>Lepturinae</taxon>
        <taxon>Rhagiini</taxon>
        <taxon>Rhamnusium</taxon>
    </lineage>
</organism>
<feature type="region of interest" description="Disordered" evidence="1">
    <location>
        <begin position="556"/>
        <end position="607"/>
    </location>
</feature>
<feature type="region of interest" description="Disordered" evidence="1">
    <location>
        <begin position="376"/>
        <end position="399"/>
    </location>
</feature>
<gene>
    <name evidence="2" type="ORF">NQ314_011938</name>
</gene>
<dbReference type="Proteomes" id="UP001162156">
    <property type="component" value="Unassembled WGS sequence"/>
</dbReference>
<feature type="compositionally biased region" description="Basic and acidic residues" evidence="1">
    <location>
        <begin position="378"/>
        <end position="399"/>
    </location>
</feature>
<dbReference type="EMBL" id="JANEYF010003324">
    <property type="protein sequence ID" value="KAJ8937299.1"/>
    <property type="molecule type" value="Genomic_DNA"/>
</dbReference>
<name>A0AAV8XFF9_9CUCU</name>
<comment type="caution">
    <text evidence="2">The sequence shown here is derived from an EMBL/GenBank/DDBJ whole genome shotgun (WGS) entry which is preliminary data.</text>
</comment>
<evidence type="ECO:0000256" key="1">
    <source>
        <dbReference type="SAM" id="MobiDB-lite"/>
    </source>
</evidence>
<dbReference type="AlphaFoldDB" id="A0AAV8XFF9"/>
<reference evidence="2" key="1">
    <citation type="journal article" date="2023" name="Insect Mol. Biol.">
        <title>Genome sequencing provides insights into the evolution of gene families encoding plant cell wall-degrading enzymes in longhorned beetles.</title>
        <authorList>
            <person name="Shin N.R."/>
            <person name="Okamura Y."/>
            <person name="Kirsch R."/>
            <person name="Pauchet Y."/>
        </authorList>
    </citation>
    <scope>NUCLEOTIDE SEQUENCE</scope>
    <source>
        <strain evidence="2">RBIC_L_NR</strain>
    </source>
</reference>
<protein>
    <submittedName>
        <fullName evidence="2">Uncharacterized protein</fullName>
    </submittedName>
</protein>
<evidence type="ECO:0000313" key="2">
    <source>
        <dbReference type="EMBL" id="KAJ8937299.1"/>
    </source>
</evidence>
<feature type="compositionally biased region" description="Basic and acidic residues" evidence="1">
    <location>
        <begin position="567"/>
        <end position="585"/>
    </location>
</feature>
<evidence type="ECO:0000313" key="3">
    <source>
        <dbReference type="Proteomes" id="UP001162156"/>
    </source>
</evidence>